<dbReference type="RefSeq" id="WP_209350379.1">
    <property type="nucleotide sequence ID" value="NZ_JAGIYZ010000002.1"/>
</dbReference>
<reference evidence="1 2" key="1">
    <citation type="submission" date="2021-03" db="EMBL/GenBank/DDBJ databases">
        <authorList>
            <person name="So Y."/>
        </authorList>
    </citation>
    <scope>NUCLEOTIDE SEQUENCE [LARGE SCALE GENOMIC DNA]</scope>
    <source>
        <strain evidence="1 2">PWR1</strain>
    </source>
</reference>
<sequence>MSSSFVAMLHHEERTIVAEMRASKPFQRLEGVRRLLALYDAQPSVASGLELHGGDPARGAEVISINHGAPAAQPSVSAVGNTALAQSPYTNQGPVQASAIPMPAPQAAPAQAAVAAEAAVAEVVRTVAPPAPVADPEPASVVSSVRAALLGIGGKN</sequence>
<dbReference type="Proteomes" id="UP000680815">
    <property type="component" value="Unassembled WGS sequence"/>
</dbReference>
<gene>
    <name evidence="1" type="ORF">J5Y09_03665</name>
</gene>
<protein>
    <submittedName>
        <fullName evidence="1">Uncharacterized protein</fullName>
    </submittedName>
</protein>
<accession>A0ABS4ANR5</accession>
<name>A0ABS4ANR5_9PROT</name>
<comment type="caution">
    <text evidence="1">The sequence shown here is derived from an EMBL/GenBank/DDBJ whole genome shotgun (WGS) entry which is preliminary data.</text>
</comment>
<evidence type="ECO:0000313" key="2">
    <source>
        <dbReference type="Proteomes" id="UP000680815"/>
    </source>
</evidence>
<keyword evidence="2" id="KW-1185">Reference proteome</keyword>
<evidence type="ECO:0000313" key="1">
    <source>
        <dbReference type="EMBL" id="MBP0462996.1"/>
    </source>
</evidence>
<proteinExistence type="predicted"/>
<dbReference type="EMBL" id="JAGIYZ010000002">
    <property type="protein sequence ID" value="MBP0462996.1"/>
    <property type="molecule type" value="Genomic_DNA"/>
</dbReference>
<organism evidence="1 2">
    <name type="scientific">Roseomonas nitratireducens</name>
    <dbReference type="NCBI Taxonomy" id="2820810"/>
    <lineage>
        <taxon>Bacteria</taxon>
        <taxon>Pseudomonadati</taxon>
        <taxon>Pseudomonadota</taxon>
        <taxon>Alphaproteobacteria</taxon>
        <taxon>Acetobacterales</taxon>
        <taxon>Roseomonadaceae</taxon>
        <taxon>Roseomonas</taxon>
    </lineage>
</organism>